<keyword evidence="1" id="KW-0472">Membrane</keyword>
<dbReference type="AlphaFoldDB" id="A0A1F6DV16"/>
<evidence type="ECO:0000256" key="1">
    <source>
        <dbReference type="SAM" id="Phobius"/>
    </source>
</evidence>
<sequence length="141" mass="14937">MNVDRAILVGFLGNYLIITVVASFVAIIPASTGGGMLTPQYISFVVLAALLVGLLTWWYGARDLKNGAYFGAIGFAVTIVTAFITGVASVFAQTGSFSAIAGVLPNFLPFLMKWSTLVSAAYWILPAAALGWYMQKKSSSV</sequence>
<gene>
    <name evidence="2" type="ORF">A3D71_03530</name>
</gene>
<accession>A0A1F6DV16</accession>
<feature type="transmembrane region" description="Helical" evidence="1">
    <location>
        <begin position="68"/>
        <end position="91"/>
    </location>
</feature>
<evidence type="ECO:0000313" key="3">
    <source>
        <dbReference type="Proteomes" id="UP000177652"/>
    </source>
</evidence>
<keyword evidence="1" id="KW-0812">Transmembrane</keyword>
<feature type="transmembrane region" description="Helical" evidence="1">
    <location>
        <begin position="41"/>
        <end position="61"/>
    </location>
</feature>
<dbReference type="Proteomes" id="UP000177652">
    <property type="component" value="Unassembled WGS sequence"/>
</dbReference>
<feature type="transmembrane region" description="Helical" evidence="1">
    <location>
        <begin position="7"/>
        <end position="29"/>
    </location>
</feature>
<feature type="transmembrane region" description="Helical" evidence="1">
    <location>
        <begin position="111"/>
        <end position="133"/>
    </location>
</feature>
<protein>
    <submittedName>
        <fullName evidence="2">Uncharacterized protein</fullName>
    </submittedName>
</protein>
<organism evidence="2 3">
    <name type="scientific">Candidatus Kaiserbacteria bacterium RIFCSPHIGHO2_02_FULL_55_20</name>
    <dbReference type="NCBI Taxonomy" id="1798497"/>
    <lineage>
        <taxon>Bacteria</taxon>
        <taxon>Candidatus Kaiseribacteriota</taxon>
    </lineage>
</organism>
<reference evidence="2 3" key="1">
    <citation type="journal article" date="2016" name="Nat. Commun.">
        <title>Thousands of microbial genomes shed light on interconnected biogeochemical processes in an aquifer system.</title>
        <authorList>
            <person name="Anantharaman K."/>
            <person name="Brown C.T."/>
            <person name="Hug L.A."/>
            <person name="Sharon I."/>
            <person name="Castelle C.J."/>
            <person name="Probst A.J."/>
            <person name="Thomas B.C."/>
            <person name="Singh A."/>
            <person name="Wilkins M.J."/>
            <person name="Karaoz U."/>
            <person name="Brodie E.L."/>
            <person name="Williams K.H."/>
            <person name="Hubbard S.S."/>
            <person name="Banfield J.F."/>
        </authorList>
    </citation>
    <scope>NUCLEOTIDE SEQUENCE [LARGE SCALE GENOMIC DNA]</scope>
</reference>
<comment type="caution">
    <text evidence="2">The sequence shown here is derived from an EMBL/GenBank/DDBJ whole genome shotgun (WGS) entry which is preliminary data.</text>
</comment>
<proteinExistence type="predicted"/>
<dbReference type="EMBL" id="MFLK01000053">
    <property type="protein sequence ID" value="OGG65285.1"/>
    <property type="molecule type" value="Genomic_DNA"/>
</dbReference>
<evidence type="ECO:0000313" key="2">
    <source>
        <dbReference type="EMBL" id="OGG65285.1"/>
    </source>
</evidence>
<keyword evidence="1" id="KW-1133">Transmembrane helix</keyword>
<name>A0A1F6DV16_9BACT</name>